<dbReference type="AlphaFoldDB" id="A0A9W7CH41"/>
<organism evidence="8 9">
    <name type="scientific">Triparma laevis f. longispina</name>
    <dbReference type="NCBI Taxonomy" id="1714387"/>
    <lineage>
        <taxon>Eukaryota</taxon>
        <taxon>Sar</taxon>
        <taxon>Stramenopiles</taxon>
        <taxon>Ochrophyta</taxon>
        <taxon>Bolidophyceae</taxon>
        <taxon>Parmales</taxon>
        <taxon>Triparmaceae</taxon>
        <taxon>Triparma</taxon>
    </lineage>
</organism>
<comment type="function">
    <text evidence="5">Involved in the post-translational conjugation of arginine to the N-terminal aspartate or glutamate of a protein. This arginylation is required for degradation of the protein via the ubiquitin pathway.</text>
</comment>
<sequence>MSDHAHPHHPNIVTPYGESSSKCGYCNGARAAPNSSPDSAKSSRTYGLLAPSLSPTLYKYLLDSGFRRSGTYIYLPNNKETCCPQHCIRLGCEDWEWKGERKVLNKVGRFCNPPLESSEVDYREELIAYVRENLLRLNVDERMLRDIGIKKKGDVYTTSILNTLKYKHKVSLEASEDDFENKDEVESLEIVKGFINITLFRRFSVSSFLPSTTKNAAVGVKSKKISYKLLPSHLSLHDPSVHRLYCEYQQKVHNDPNPYDDDPHNVDNSGFKRFLVDNPFSDEEKDLENGIVLEFDDENILESFDLLGCWHLHYLIDEELVMVSVLDFLPDALSSVYCFYATHSIPLGRWSVIKEVEFCRRWRIEWYYLGYYIESCPKMKYKGDYGVSWIRRGRGWMKLDAEGRRVMKEEEESLWEEEKEEEEEEKFGPARISEVANEIGIVLQSSTEVLKIQRLNAQGRQIVRPILEEFVEKVGEEIAENVVVKL</sequence>
<dbReference type="PANTHER" id="PTHR21367:SF1">
    <property type="entry name" value="ARGINYL-TRNA--PROTEIN TRANSFERASE 1"/>
    <property type="match status" value="1"/>
</dbReference>
<dbReference type="InterPro" id="IPR017137">
    <property type="entry name" value="Arg-tRNA-P_Trfase_1_euk"/>
</dbReference>
<dbReference type="EC" id="2.3.2.8" evidence="5"/>
<reference evidence="9" key="1">
    <citation type="journal article" date="2023" name="Commun. Biol.">
        <title>Genome analysis of Parmales, the sister group of diatoms, reveals the evolutionary specialization of diatoms from phago-mixotrophs to photoautotrophs.</title>
        <authorList>
            <person name="Ban H."/>
            <person name="Sato S."/>
            <person name="Yoshikawa S."/>
            <person name="Yamada K."/>
            <person name="Nakamura Y."/>
            <person name="Ichinomiya M."/>
            <person name="Sato N."/>
            <person name="Blanc-Mathieu R."/>
            <person name="Endo H."/>
            <person name="Kuwata A."/>
            <person name="Ogata H."/>
        </authorList>
    </citation>
    <scope>NUCLEOTIDE SEQUENCE [LARGE SCALE GENOMIC DNA]</scope>
    <source>
        <strain evidence="9">NIES 3700</strain>
    </source>
</reference>
<comment type="caution">
    <text evidence="8">The sequence shown here is derived from an EMBL/GenBank/DDBJ whole genome shotgun (WGS) entry which is preliminary data.</text>
</comment>
<dbReference type="GO" id="GO:0005737">
    <property type="term" value="C:cytoplasm"/>
    <property type="evidence" value="ECO:0007669"/>
    <property type="project" value="TreeGrafter"/>
</dbReference>
<dbReference type="GO" id="GO:0004057">
    <property type="term" value="F:arginyl-tRNA--protein transferase activity"/>
    <property type="evidence" value="ECO:0007669"/>
    <property type="project" value="UniProtKB-EC"/>
</dbReference>
<evidence type="ECO:0000259" key="7">
    <source>
        <dbReference type="Pfam" id="PF04377"/>
    </source>
</evidence>
<dbReference type="OrthoDB" id="74183at2759"/>
<evidence type="ECO:0000256" key="1">
    <source>
        <dbReference type="ARBA" id="ARBA00009991"/>
    </source>
</evidence>
<dbReference type="InterPro" id="IPR007471">
    <property type="entry name" value="N-end_Aminoacyl_Trfase_N"/>
</dbReference>
<keyword evidence="9" id="KW-1185">Reference proteome</keyword>
<comment type="similarity">
    <text evidence="1 5">Belongs to the R-transferase family.</text>
</comment>
<feature type="domain" description="N-end aminoacyl transferase N-terminal" evidence="6">
    <location>
        <begin position="21"/>
        <end position="98"/>
    </location>
</feature>
<evidence type="ECO:0000256" key="5">
    <source>
        <dbReference type="PIRNR" id="PIRNR037207"/>
    </source>
</evidence>
<protein>
    <recommendedName>
        <fullName evidence="5">Arginyl-tRNA--protein transferase 1</fullName>
        <shortName evidence="5">Arginyltransferase 1</shortName>
        <shortName evidence="5">R-transferase 1</shortName>
        <ecNumber evidence="5">2.3.2.8</ecNumber>
    </recommendedName>
    <alternativeName>
        <fullName evidence="5">Arginine-tRNA--protein transferase 1</fullName>
    </alternativeName>
</protein>
<proteinExistence type="inferred from homology"/>
<dbReference type="EMBL" id="BRXW01000075">
    <property type="protein sequence ID" value="GMI04574.1"/>
    <property type="molecule type" value="Genomic_DNA"/>
</dbReference>
<feature type="domain" description="N-end rule aminoacyl transferase C-terminal" evidence="7">
    <location>
        <begin position="242"/>
        <end position="386"/>
    </location>
</feature>
<evidence type="ECO:0000256" key="4">
    <source>
        <dbReference type="ARBA" id="ARBA00023315"/>
    </source>
</evidence>
<accession>A0A9W7CH41</accession>
<dbReference type="PIRSF" id="PIRSF037207">
    <property type="entry name" value="ATE1_euk"/>
    <property type="match status" value="1"/>
</dbReference>
<evidence type="ECO:0000256" key="2">
    <source>
        <dbReference type="ARBA" id="ARBA00022679"/>
    </source>
</evidence>
<evidence type="ECO:0000313" key="8">
    <source>
        <dbReference type="EMBL" id="GMI04574.1"/>
    </source>
</evidence>
<keyword evidence="3 5" id="KW-0833">Ubl conjugation pathway</keyword>
<evidence type="ECO:0000313" key="9">
    <source>
        <dbReference type="Proteomes" id="UP001165122"/>
    </source>
</evidence>
<dbReference type="Pfam" id="PF04376">
    <property type="entry name" value="ATE_N"/>
    <property type="match status" value="1"/>
</dbReference>
<evidence type="ECO:0000256" key="3">
    <source>
        <dbReference type="ARBA" id="ARBA00022786"/>
    </source>
</evidence>
<dbReference type="PANTHER" id="PTHR21367">
    <property type="entry name" value="ARGININE-TRNA-PROTEIN TRANSFERASE 1"/>
    <property type="match status" value="1"/>
</dbReference>
<dbReference type="Proteomes" id="UP001165122">
    <property type="component" value="Unassembled WGS sequence"/>
</dbReference>
<dbReference type="InterPro" id="IPR007472">
    <property type="entry name" value="N-end_Aminoacyl_Trfase_C"/>
</dbReference>
<keyword evidence="2 5" id="KW-0808">Transferase</keyword>
<dbReference type="InterPro" id="IPR030700">
    <property type="entry name" value="N-end_Aminoacyl_Trfase"/>
</dbReference>
<comment type="catalytic activity">
    <reaction evidence="5">
        <text>an N-terminal L-alpha-aminoacyl-[protein] + L-arginyl-tRNA(Arg) = an N-terminal L-arginyl-L-aminoacyl-[protein] + tRNA(Arg) + H(+)</text>
        <dbReference type="Rhea" id="RHEA:10208"/>
        <dbReference type="Rhea" id="RHEA-COMP:9658"/>
        <dbReference type="Rhea" id="RHEA-COMP:9673"/>
        <dbReference type="Rhea" id="RHEA-COMP:10636"/>
        <dbReference type="Rhea" id="RHEA-COMP:10638"/>
        <dbReference type="ChEBI" id="CHEBI:15378"/>
        <dbReference type="ChEBI" id="CHEBI:78442"/>
        <dbReference type="ChEBI" id="CHEBI:78513"/>
        <dbReference type="ChEBI" id="CHEBI:78597"/>
        <dbReference type="ChEBI" id="CHEBI:83562"/>
        <dbReference type="EC" id="2.3.2.8"/>
    </reaction>
</comment>
<evidence type="ECO:0000259" key="6">
    <source>
        <dbReference type="Pfam" id="PF04376"/>
    </source>
</evidence>
<name>A0A9W7CH41_9STRA</name>
<keyword evidence="4 5" id="KW-0012">Acyltransferase</keyword>
<dbReference type="Pfam" id="PF04377">
    <property type="entry name" value="ATE_C"/>
    <property type="match status" value="1"/>
</dbReference>
<gene>
    <name evidence="8" type="ORF">TrLO_g120</name>
</gene>